<dbReference type="AlphaFoldDB" id="A0A7C5YY69"/>
<dbReference type="EMBL" id="DRUB01000023">
    <property type="protein sequence ID" value="HHR95420.1"/>
    <property type="molecule type" value="Genomic_DNA"/>
</dbReference>
<feature type="domain" description="DUF434" evidence="1">
    <location>
        <begin position="21"/>
        <end position="74"/>
    </location>
</feature>
<organism evidence="3">
    <name type="scientific">Ignisphaera aggregans</name>
    <dbReference type="NCBI Taxonomy" id="334771"/>
    <lineage>
        <taxon>Archaea</taxon>
        <taxon>Thermoproteota</taxon>
        <taxon>Thermoprotei</taxon>
        <taxon>Desulfurococcales</taxon>
        <taxon>Desulfurococcaceae</taxon>
        <taxon>Ignisphaera</taxon>
    </lineage>
</organism>
<reference evidence="3" key="1">
    <citation type="journal article" date="2020" name="mSystems">
        <title>Genome- and Community-Level Interaction Insights into Carbon Utilization and Element Cycling Functions of Hydrothermarchaeota in Hydrothermal Sediment.</title>
        <authorList>
            <person name="Zhou Z."/>
            <person name="Liu Y."/>
            <person name="Xu W."/>
            <person name="Pan J."/>
            <person name="Luo Z.H."/>
            <person name="Li M."/>
        </authorList>
    </citation>
    <scope>NUCLEOTIDE SEQUENCE [LARGE SCALE GENOMIC DNA]</scope>
    <source>
        <strain evidence="3">SpSt-1</strain>
    </source>
</reference>
<evidence type="ECO:0000259" key="1">
    <source>
        <dbReference type="Pfam" id="PF04256"/>
    </source>
</evidence>
<dbReference type="Pfam" id="PF18481">
    <property type="entry name" value="DUF5616"/>
    <property type="match status" value="1"/>
</dbReference>
<accession>A0A7C5YY69</accession>
<comment type="caution">
    <text evidence="3">The sequence shown here is derived from an EMBL/GenBank/DDBJ whole genome shotgun (WGS) entry which is preliminary data.</text>
</comment>
<dbReference type="InterPro" id="IPR007368">
    <property type="entry name" value="DUF434"/>
</dbReference>
<dbReference type="Pfam" id="PF04256">
    <property type="entry name" value="DUF434"/>
    <property type="match status" value="1"/>
</dbReference>
<dbReference type="InterPro" id="IPR041652">
    <property type="entry name" value="DUF5616"/>
</dbReference>
<evidence type="ECO:0000259" key="2">
    <source>
        <dbReference type="Pfam" id="PF18481"/>
    </source>
</evidence>
<sequence length="249" mass="28532">MSINKTLMEINMAKLEDITIIDAAYDYKYLLSRGYNQRLALDVVTLRYSLNKEKRLLLYRCIHSMQYVTNITSKIVYNLTVNDVIVIDFYNTLLTILCALENCNVYLCDDCVARDLRGSKLKPQDDTYILKAYELILNALSKLKPLKIIIIADKNFSHSAIHINQFNKYIEERGLVSHSILSLTPDKDSIEISKKEEAIVISSDSVVLERAYKVFPLTSIIISKLGIPFTINFAKLFGTLCNYCYENSI</sequence>
<gene>
    <name evidence="3" type="ORF">ENL47_00980</name>
</gene>
<dbReference type="PANTHER" id="PTHR42252:SF1">
    <property type="entry name" value="DUF434 DOMAIN-CONTAINING PROTEIN"/>
    <property type="match status" value="1"/>
</dbReference>
<proteinExistence type="predicted"/>
<feature type="domain" description="DUF5616" evidence="2">
    <location>
        <begin position="82"/>
        <end position="218"/>
    </location>
</feature>
<name>A0A7C5YY69_9CREN</name>
<evidence type="ECO:0000313" key="3">
    <source>
        <dbReference type="EMBL" id="HHR95420.1"/>
    </source>
</evidence>
<protein>
    <submittedName>
        <fullName evidence="3">DUF434 domain-containing protein</fullName>
    </submittedName>
</protein>
<dbReference type="PANTHER" id="PTHR42252">
    <property type="entry name" value="DUF5616 DOMAIN-CONTAINING PROTEIN"/>
    <property type="match status" value="1"/>
</dbReference>